<reference evidence="3" key="1">
    <citation type="journal article" date="2005" name="Nature">
        <title>The map-based sequence of the rice genome.</title>
        <authorList>
            <consortium name="International rice genome sequencing project (IRGSP)"/>
            <person name="Matsumoto T."/>
            <person name="Wu J."/>
            <person name="Kanamori H."/>
            <person name="Katayose Y."/>
            <person name="Fujisawa M."/>
            <person name="Namiki N."/>
            <person name="Mizuno H."/>
            <person name="Yamamoto K."/>
            <person name="Antonio B.A."/>
            <person name="Baba T."/>
            <person name="Sakata K."/>
            <person name="Nagamura Y."/>
            <person name="Aoki H."/>
            <person name="Arikawa K."/>
            <person name="Arita K."/>
            <person name="Bito T."/>
            <person name="Chiden Y."/>
            <person name="Fujitsuka N."/>
            <person name="Fukunaka R."/>
            <person name="Hamada M."/>
            <person name="Harada C."/>
            <person name="Hayashi A."/>
            <person name="Hijishita S."/>
            <person name="Honda M."/>
            <person name="Hosokawa S."/>
            <person name="Ichikawa Y."/>
            <person name="Idonuma A."/>
            <person name="Iijima M."/>
            <person name="Ikeda M."/>
            <person name="Ikeno M."/>
            <person name="Ito K."/>
            <person name="Ito S."/>
            <person name="Ito T."/>
            <person name="Ito Y."/>
            <person name="Ito Y."/>
            <person name="Iwabuchi A."/>
            <person name="Kamiya K."/>
            <person name="Karasawa W."/>
            <person name="Kurita K."/>
            <person name="Katagiri S."/>
            <person name="Kikuta A."/>
            <person name="Kobayashi H."/>
            <person name="Kobayashi N."/>
            <person name="Machita K."/>
            <person name="Maehara T."/>
            <person name="Masukawa M."/>
            <person name="Mizubayashi T."/>
            <person name="Mukai Y."/>
            <person name="Nagasaki H."/>
            <person name="Nagata Y."/>
            <person name="Naito S."/>
            <person name="Nakashima M."/>
            <person name="Nakama Y."/>
            <person name="Nakamichi Y."/>
            <person name="Nakamura M."/>
            <person name="Meguro A."/>
            <person name="Negishi M."/>
            <person name="Ohta I."/>
            <person name="Ohta T."/>
            <person name="Okamoto M."/>
            <person name="Ono N."/>
            <person name="Saji S."/>
            <person name="Sakaguchi M."/>
            <person name="Sakai K."/>
            <person name="Shibata M."/>
            <person name="Shimokawa T."/>
            <person name="Song J."/>
            <person name="Takazaki Y."/>
            <person name="Terasawa K."/>
            <person name="Tsugane M."/>
            <person name="Tsuji K."/>
            <person name="Ueda S."/>
            <person name="Waki K."/>
            <person name="Yamagata H."/>
            <person name="Yamamoto M."/>
            <person name="Yamamoto S."/>
            <person name="Yamane H."/>
            <person name="Yoshiki S."/>
            <person name="Yoshihara R."/>
            <person name="Yukawa K."/>
            <person name="Zhong H."/>
            <person name="Yano M."/>
            <person name="Yuan Q."/>
            <person name="Ouyang S."/>
            <person name="Liu J."/>
            <person name="Jones K.M."/>
            <person name="Gansberger K."/>
            <person name="Moffat K."/>
            <person name="Hill J."/>
            <person name="Bera J."/>
            <person name="Fadrosh D."/>
            <person name="Jin S."/>
            <person name="Johri S."/>
            <person name="Kim M."/>
            <person name="Overton L."/>
            <person name="Reardon M."/>
            <person name="Tsitrin T."/>
            <person name="Vuong H."/>
            <person name="Weaver B."/>
            <person name="Ciecko A."/>
            <person name="Tallon L."/>
            <person name="Jackson J."/>
            <person name="Pai G."/>
            <person name="Aken S.V."/>
            <person name="Utterback T."/>
            <person name="Reidmuller S."/>
            <person name="Feldblyum T."/>
            <person name="Hsiao J."/>
            <person name="Zismann V."/>
            <person name="Iobst S."/>
            <person name="de Vazeille A.R."/>
            <person name="Buell C.R."/>
            <person name="Ying K."/>
            <person name="Li Y."/>
            <person name="Lu T."/>
            <person name="Huang Y."/>
            <person name="Zhao Q."/>
            <person name="Feng Q."/>
            <person name="Zhang L."/>
            <person name="Zhu J."/>
            <person name="Weng Q."/>
            <person name="Mu J."/>
            <person name="Lu Y."/>
            <person name="Fan D."/>
            <person name="Liu Y."/>
            <person name="Guan J."/>
            <person name="Zhang Y."/>
            <person name="Yu S."/>
            <person name="Liu X."/>
            <person name="Zhang Y."/>
            <person name="Hong G."/>
            <person name="Han B."/>
            <person name="Choisne N."/>
            <person name="Demange N."/>
            <person name="Orjeda G."/>
            <person name="Samain S."/>
            <person name="Cattolico L."/>
            <person name="Pelletier E."/>
            <person name="Couloux A."/>
            <person name="Segurens B."/>
            <person name="Wincker P."/>
            <person name="D'Hont A."/>
            <person name="Scarpelli C."/>
            <person name="Weissenbach J."/>
            <person name="Salanoubat M."/>
            <person name="Quetier F."/>
            <person name="Yu Y."/>
            <person name="Kim H.R."/>
            <person name="Rambo T."/>
            <person name="Currie J."/>
            <person name="Collura K."/>
            <person name="Luo M."/>
            <person name="Yang T."/>
            <person name="Ammiraju J.S.S."/>
            <person name="Engler F."/>
            <person name="Soderlund C."/>
            <person name="Wing R.A."/>
            <person name="Palmer L.E."/>
            <person name="de la Bastide M."/>
            <person name="Spiegel L."/>
            <person name="Nascimento L."/>
            <person name="Zutavern T."/>
            <person name="O'Shaughnessy A."/>
            <person name="Dike S."/>
            <person name="Dedhia N."/>
            <person name="Preston R."/>
            <person name="Balija V."/>
            <person name="McCombie W.R."/>
            <person name="Chow T."/>
            <person name="Chen H."/>
            <person name="Chung M."/>
            <person name="Chen C."/>
            <person name="Shaw J."/>
            <person name="Wu H."/>
            <person name="Hsiao K."/>
            <person name="Chao Y."/>
            <person name="Chu M."/>
            <person name="Cheng C."/>
            <person name="Hour A."/>
            <person name="Lee P."/>
            <person name="Lin S."/>
            <person name="Lin Y."/>
            <person name="Liou J."/>
            <person name="Liu S."/>
            <person name="Hsing Y."/>
            <person name="Raghuvanshi S."/>
            <person name="Mohanty A."/>
            <person name="Bharti A.K."/>
            <person name="Gaur A."/>
            <person name="Gupta V."/>
            <person name="Kumar D."/>
            <person name="Ravi V."/>
            <person name="Vij S."/>
            <person name="Kapur A."/>
            <person name="Khurana P."/>
            <person name="Khurana P."/>
            <person name="Khurana J.P."/>
            <person name="Tyagi A.K."/>
            <person name="Gaikwad K."/>
            <person name="Singh A."/>
            <person name="Dalal V."/>
            <person name="Srivastava S."/>
            <person name="Dixit A."/>
            <person name="Pal A.K."/>
            <person name="Ghazi I.A."/>
            <person name="Yadav M."/>
            <person name="Pandit A."/>
            <person name="Bhargava A."/>
            <person name="Sureshbabu K."/>
            <person name="Batra K."/>
            <person name="Sharma T.R."/>
            <person name="Mohapatra T."/>
            <person name="Singh N.K."/>
            <person name="Messing J."/>
            <person name="Nelson A.B."/>
            <person name="Fuks G."/>
            <person name="Kavchok S."/>
            <person name="Keizer G."/>
            <person name="Linton E."/>
            <person name="Llaca V."/>
            <person name="Song R."/>
            <person name="Tanyolac B."/>
            <person name="Young S."/>
            <person name="Ho-Il K."/>
            <person name="Hahn J.H."/>
            <person name="Sangsakoo G."/>
            <person name="Vanavichit A."/>
            <person name="de Mattos Luiz.A.T."/>
            <person name="Zimmer P.D."/>
            <person name="Malone G."/>
            <person name="Dellagostin O."/>
            <person name="de Oliveira A.C."/>
            <person name="Bevan M."/>
            <person name="Bancroft I."/>
            <person name="Minx P."/>
            <person name="Cordum H."/>
            <person name="Wilson R."/>
            <person name="Cheng Z."/>
            <person name="Jin W."/>
            <person name="Jiang J."/>
            <person name="Leong S.A."/>
            <person name="Iwama H."/>
            <person name="Gojobori T."/>
            <person name="Itoh T."/>
            <person name="Niimura Y."/>
            <person name="Fujii Y."/>
            <person name="Habara T."/>
            <person name="Sakai H."/>
            <person name="Sato Y."/>
            <person name="Wilson G."/>
            <person name="Kumar K."/>
            <person name="McCouch S."/>
            <person name="Juretic N."/>
            <person name="Hoen D."/>
            <person name="Wright S."/>
            <person name="Bruskiewich R."/>
            <person name="Bureau T."/>
            <person name="Miyao A."/>
            <person name="Hirochika H."/>
            <person name="Nishikawa T."/>
            <person name="Kadowaki K."/>
            <person name="Sugiura M."/>
            <person name="Burr B."/>
            <person name="Sasaki T."/>
        </authorList>
    </citation>
    <scope>NUCLEOTIDE SEQUENCE [LARGE SCALE GENOMIC DNA]</scope>
    <source>
        <strain evidence="3">cv. Nipponbare</strain>
    </source>
</reference>
<evidence type="ECO:0000313" key="3">
    <source>
        <dbReference type="Proteomes" id="UP000000763"/>
    </source>
</evidence>
<protein>
    <submittedName>
        <fullName evidence="2">Uncharacterized protein</fullName>
    </submittedName>
</protein>
<evidence type="ECO:0000313" key="2">
    <source>
        <dbReference type="EMBL" id="AAG16854.1"/>
    </source>
</evidence>
<feature type="region of interest" description="Disordered" evidence="1">
    <location>
        <begin position="1"/>
        <end position="22"/>
    </location>
</feature>
<proteinExistence type="predicted"/>
<name>Q9FW62_ORYSJ</name>
<accession>Q9FW62</accession>
<evidence type="ECO:0000256" key="1">
    <source>
        <dbReference type="SAM" id="MobiDB-lite"/>
    </source>
</evidence>
<dbReference type="Proteomes" id="UP000000763">
    <property type="component" value="Chromosome 10"/>
</dbReference>
<organism evidence="2 3">
    <name type="scientific">Oryza sativa subsp. japonica</name>
    <name type="common">Rice</name>
    <dbReference type="NCBI Taxonomy" id="39947"/>
    <lineage>
        <taxon>Eukaryota</taxon>
        <taxon>Viridiplantae</taxon>
        <taxon>Streptophyta</taxon>
        <taxon>Embryophyta</taxon>
        <taxon>Tracheophyta</taxon>
        <taxon>Spermatophyta</taxon>
        <taxon>Magnoliopsida</taxon>
        <taxon>Liliopsida</taxon>
        <taxon>Poales</taxon>
        <taxon>Poaceae</taxon>
        <taxon>BOP clade</taxon>
        <taxon>Oryzoideae</taxon>
        <taxon>Oryzeae</taxon>
        <taxon>Oryzinae</taxon>
        <taxon>Oryza</taxon>
        <taxon>Oryza sativa</taxon>
    </lineage>
</organism>
<dbReference type="AlphaFoldDB" id="Q9FW62"/>
<gene>
    <name evidence="2" type="primary">OSJNBb0094K03.4</name>
</gene>
<reference evidence="3" key="2">
    <citation type="journal article" date="2008" name="Nucleic Acids Res.">
        <title>The rice annotation project database (RAP-DB): 2008 update.</title>
        <authorList>
            <consortium name="The rice annotation project (RAP)"/>
        </authorList>
    </citation>
    <scope>GENOME REANNOTATION</scope>
    <source>
        <strain evidence="3">cv. Nipponbare</strain>
    </source>
</reference>
<sequence>MVAAPVMSSGVEDAATGDELPMEDAVAGNELRRGLGTGEDAAVGDEVRVRCGAWTGEDAATAAPPLFVDVSPAIGSAVMRRCLDATQTRSSSSLRRARRRRPRPPLVKWVLFPGPRQRSSLAATSSSQLRRELSFG</sequence>
<dbReference type="EMBL" id="AC069145">
    <property type="protein sequence ID" value="AAG16854.1"/>
    <property type="molecule type" value="Genomic_DNA"/>
</dbReference>